<dbReference type="InterPro" id="IPR009061">
    <property type="entry name" value="DNA-bd_dom_put_sf"/>
</dbReference>
<dbReference type="PATRIC" id="fig|2702.99.peg.422"/>
<dbReference type="Proteomes" id="UP000070558">
    <property type="component" value="Unassembled WGS sequence"/>
</dbReference>
<feature type="domain" description="HTH merR-type" evidence="1">
    <location>
        <begin position="39"/>
        <end position="111"/>
    </location>
</feature>
<dbReference type="Pfam" id="PF13411">
    <property type="entry name" value="MerR_1"/>
    <property type="match status" value="1"/>
</dbReference>
<dbReference type="AlphaFoldDB" id="A0A133NQD9"/>
<evidence type="ECO:0000313" key="3">
    <source>
        <dbReference type="Proteomes" id="UP000070558"/>
    </source>
</evidence>
<comment type="caution">
    <text evidence="2">The sequence shown here is derived from an EMBL/GenBank/DDBJ whole genome shotgun (WGS) entry which is preliminary data.</text>
</comment>
<dbReference type="Gene3D" id="1.10.1660.10">
    <property type="match status" value="1"/>
</dbReference>
<sequence length="182" mass="20028">MVLKNSSKKNALVDSPQNNRPVQGELFAFSSDGEESVGYRGSVAMKIAGITYRQLDYWARKNIIEPSINPSHGSGSRRLYSFKDISIMAVAKRLLDAGVNLTNVTTAIVFLNCYSISHLENMTIICNGQSVMECNNNQEDMFNMLEGGSAVFAIAVGCIVKQVRADLTKESSIRIFSISTFK</sequence>
<dbReference type="RefSeq" id="WP_060786689.1">
    <property type="nucleotide sequence ID" value="NZ_KQ956813.1"/>
</dbReference>
<dbReference type="GO" id="GO:0003677">
    <property type="term" value="F:DNA binding"/>
    <property type="evidence" value="ECO:0007669"/>
    <property type="project" value="InterPro"/>
</dbReference>
<dbReference type="EMBL" id="LRQA01000029">
    <property type="protein sequence ID" value="KXA18497.1"/>
    <property type="molecule type" value="Genomic_DNA"/>
</dbReference>
<dbReference type="InterPro" id="IPR000551">
    <property type="entry name" value="MerR-type_HTH_dom"/>
</dbReference>
<evidence type="ECO:0000259" key="1">
    <source>
        <dbReference type="SMART" id="SM00422"/>
    </source>
</evidence>
<gene>
    <name evidence="2" type="ORF">HMPREF3216_00427</name>
</gene>
<dbReference type="SUPFAM" id="SSF46955">
    <property type="entry name" value="Putative DNA-binding domain"/>
    <property type="match status" value="1"/>
</dbReference>
<proteinExistence type="predicted"/>
<dbReference type="SMART" id="SM00422">
    <property type="entry name" value="HTH_MERR"/>
    <property type="match status" value="1"/>
</dbReference>
<evidence type="ECO:0000313" key="2">
    <source>
        <dbReference type="EMBL" id="KXA18497.1"/>
    </source>
</evidence>
<dbReference type="OrthoDB" id="7410529at2"/>
<organism evidence="2 3">
    <name type="scientific">Gardnerella vaginalis</name>
    <dbReference type="NCBI Taxonomy" id="2702"/>
    <lineage>
        <taxon>Bacteria</taxon>
        <taxon>Bacillati</taxon>
        <taxon>Actinomycetota</taxon>
        <taxon>Actinomycetes</taxon>
        <taxon>Bifidobacteriales</taxon>
        <taxon>Bifidobacteriaceae</taxon>
        <taxon>Gardnerella</taxon>
    </lineage>
</organism>
<accession>A0A133NQD9</accession>
<name>A0A133NQD9_GARVA</name>
<dbReference type="GO" id="GO:0006355">
    <property type="term" value="P:regulation of DNA-templated transcription"/>
    <property type="evidence" value="ECO:0007669"/>
    <property type="project" value="InterPro"/>
</dbReference>
<reference evidence="2 3" key="1">
    <citation type="submission" date="2016-01" db="EMBL/GenBank/DDBJ databases">
        <authorList>
            <person name="Oliw E.H."/>
        </authorList>
    </citation>
    <scope>NUCLEOTIDE SEQUENCE [LARGE SCALE GENOMIC DNA]</scope>
    <source>
        <strain evidence="2 3">GED7760B</strain>
    </source>
</reference>
<protein>
    <recommendedName>
        <fullName evidence="1">HTH merR-type domain-containing protein</fullName>
    </recommendedName>
</protein>